<feature type="region of interest" description="Disordered" evidence="1">
    <location>
        <begin position="1"/>
        <end position="46"/>
    </location>
</feature>
<feature type="region of interest" description="Disordered" evidence="1">
    <location>
        <begin position="318"/>
        <end position="354"/>
    </location>
</feature>
<accession>D7FL70</accession>
<gene>
    <name evidence="2" type="ORF">Esi_0154_0048</name>
</gene>
<organism evidence="2 3">
    <name type="scientific">Ectocarpus siliculosus</name>
    <name type="common">Brown alga</name>
    <name type="synonym">Conferva siliculosa</name>
    <dbReference type="NCBI Taxonomy" id="2880"/>
    <lineage>
        <taxon>Eukaryota</taxon>
        <taxon>Sar</taxon>
        <taxon>Stramenopiles</taxon>
        <taxon>Ochrophyta</taxon>
        <taxon>PX clade</taxon>
        <taxon>Phaeophyceae</taxon>
        <taxon>Ectocarpales</taxon>
        <taxon>Ectocarpaceae</taxon>
        <taxon>Ectocarpus</taxon>
    </lineage>
</organism>
<feature type="compositionally biased region" description="Low complexity" evidence="1">
    <location>
        <begin position="415"/>
        <end position="426"/>
    </location>
</feature>
<name>D7FL70_ECTSI</name>
<sequence>MSWAAGRNVPNGGGTGGGVGGGKASGRQRKGSRGGSLGDASSFYSSDHGMKDFRVIPRWSFFSQPLLDPAEKMKTSIGVLVARAGVVGEAAVEGPDEDHQDHAQSRLGRGVFLASQKIGRGLEGGSLGLGSFYSRRSSGPLRGRHRRRAAIPTGEINSPPESPIHVGLGVDDDFAGGNGGGYSASGGRQGSSTKLGFGRKGGSMGPSDHSHQSEQEARACDVCIERRRKRFGEVRLILWYQYDEFAEMCSHTWPEEPLKPPKIVFSPNQLYRKGMVFWEMFRPYVTFLKEVDAISSWGRPRKRQGGVFGARRIRFDVGQEGGGGGGGGGEETTQLSMSMSMSMRSTSRSQRKSSTTFFSLSRSLIRGNRGAPIRRRVSDPDPVTANAVGSASAGVALRNSSSAPSRTAPWRAKAPRSAPPSTITTPTTMARTSIFAASSGASQPPSTPRALSISNAAAIDSNNSYTGPGVGSGVSRDVVHAAGVAKGGVISAAGAGSKKIKKLLPVRGTRDPELRELYERLGGTKRVPAVVNQLGKVFFTKSGPSIQLGLDKMGMMLIMIRQRFHPLRARDLGLTMTALFAHMVLQLWLYVSGR</sequence>
<dbReference type="EMBL" id="FN649758">
    <property type="protein sequence ID" value="CBJ29606.1"/>
    <property type="molecule type" value="Genomic_DNA"/>
</dbReference>
<feature type="compositionally biased region" description="Low complexity" evidence="1">
    <location>
        <begin position="336"/>
        <end position="354"/>
    </location>
</feature>
<proteinExistence type="predicted"/>
<evidence type="ECO:0000313" key="2">
    <source>
        <dbReference type="EMBL" id="CBJ29606.1"/>
    </source>
</evidence>
<feature type="compositionally biased region" description="Gly residues" evidence="1">
    <location>
        <begin position="177"/>
        <end position="189"/>
    </location>
</feature>
<reference evidence="2 3" key="1">
    <citation type="journal article" date="2010" name="Nature">
        <title>The Ectocarpus genome and the independent evolution of multicellularity in brown algae.</title>
        <authorList>
            <person name="Cock J.M."/>
            <person name="Sterck L."/>
            <person name="Rouze P."/>
            <person name="Scornet D."/>
            <person name="Allen A.E."/>
            <person name="Amoutzias G."/>
            <person name="Anthouard V."/>
            <person name="Artiguenave F."/>
            <person name="Aury J.M."/>
            <person name="Badger J.H."/>
            <person name="Beszteri B."/>
            <person name="Billiau K."/>
            <person name="Bonnet E."/>
            <person name="Bothwell J.H."/>
            <person name="Bowler C."/>
            <person name="Boyen C."/>
            <person name="Brownlee C."/>
            <person name="Carrano C.J."/>
            <person name="Charrier B."/>
            <person name="Cho G.Y."/>
            <person name="Coelho S.M."/>
            <person name="Collen J."/>
            <person name="Corre E."/>
            <person name="Da Silva C."/>
            <person name="Delage L."/>
            <person name="Delaroque N."/>
            <person name="Dittami S.M."/>
            <person name="Doulbeau S."/>
            <person name="Elias M."/>
            <person name="Farnham G."/>
            <person name="Gachon C.M."/>
            <person name="Gschloessl B."/>
            <person name="Heesch S."/>
            <person name="Jabbari K."/>
            <person name="Jubin C."/>
            <person name="Kawai H."/>
            <person name="Kimura K."/>
            <person name="Kloareg B."/>
            <person name="Kupper F.C."/>
            <person name="Lang D."/>
            <person name="Le Bail A."/>
            <person name="Leblanc C."/>
            <person name="Lerouge P."/>
            <person name="Lohr M."/>
            <person name="Lopez P.J."/>
            <person name="Martens C."/>
            <person name="Maumus F."/>
            <person name="Michel G."/>
            <person name="Miranda-Saavedra D."/>
            <person name="Morales J."/>
            <person name="Moreau H."/>
            <person name="Motomura T."/>
            <person name="Nagasato C."/>
            <person name="Napoli C.A."/>
            <person name="Nelson D.R."/>
            <person name="Nyvall-Collen P."/>
            <person name="Peters A.F."/>
            <person name="Pommier C."/>
            <person name="Potin P."/>
            <person name="Poulain J."/>
            <person name="Quesneville H."/>
            <person name="Read B."/>
            <person name="Rensing S.A."/>
            <person name="Ritter A."/>
            <person name="Rousvoal S."/>
            <person name="Samanta M."/>
            <person name="Samson G."/>
            <person name="Schroeder D.C."/>
            <person name="Segurens B."/>
            <person name="Strittmatter M."/>
            <person name="Tonon T."/>
            <person name="Tregear J.W."/>
            <person name="Valentin K."/>
            <person name="von Dassow P."/>
            <person name="Yamagishi T."/>
            <person name="Van de Peer Y."/>
            <person name="Wincker P."/>
        </authorList>
    </citation>
    <scope>NUCLEOTIDE SEQUENCE [LARGE SCALE GENOMIC DNA]</scope>
    <source>
        <strain evidence="3">Ec32 / CCAP1310/4</strain>
    </source>
</reference>
<keyword evidence="3" id="KW-1185">Reference proteome</keyword>
<dbReference type="OrthoDB" id="270970at2759"/>
<feature type="compositionally biased region" description="Gly residues" evidence="1">
    <location>
        <begin position="319"/>
        <end position="330"/>
    </location>
</feature>
<dbReference type="Proteomes" id="UP000002630">
    <property type="component" value="Linkage Group LG33"/>
</dbReference>
<feature type="region of interest" description="Disordered" evidence="1">
    <location>
        <begin position="177"/>
        <end position="213"/>
    </location>
</feature>
<evidence type="ECO:0000256" key="1">
    <source>
        <dbReference type="SAM" id="MobiDB-lite"/>
    </source>
</evidence>
<feature type="region of interest" description="Disordered" evidence="1">
    <location>
        <begin position="391"/>
        <end position="426"/>
    </location>
</feature>
<dbReference type="InParanoid" id="D7FL70"/>
<evidence type="ECO:0000313" key="3">
    <source>
        <dbReference type="Proteomes" id="UP000002630"/>
    </source>
</evidence>
<dbReference type="EMBL" id="FN648095">
    <property type="protein sequence ID" value="CBJ29606.1"/>
    <property type="molecule type" value="Genomic_DNA"/>
</dbReference>
<feature type="compositionally biased region" description="Gly residues" evidence="1">
    <location>
        <begin position="11"/>
        <end position="24"/>
    </location>
</feature>
<protein>
    <submittedName>
        <fullName evidence="2">Uncharacterized protein</fullName>
    </submittedName>
</protein>
<dbReference type="AlphaFoldDB" id="D7FL70"/>